<evidence type="ECO:0000256" key="3">
    <source>
        <dbReference type="ARBA" id="ARBA00036406"/>
    </source>
</evidence>
<evidence type="ECO:0000256" key="1">
    <source>
        <dbReference type="ARBA" id="ARBA00008129"/>
    </source>
</evidence>
<comment type="catalytic activity">
    <reaction evidence="3">
        <text>a nitrile + 2 H2O = a carboxylate + NH4(+)</text>
        <dbReference type="Rhea" id="RHEA:21724"/>
        <dbReference type="ChEBI" id="CHEBI:15377"/>
        <dbReference type="ChEBI" id="CHEBI:18379"/>
        <dbReference type="ChEBI" id="CHEBI:28938"/>
        <dbReference type="ChEBI" id="CHEBI:29067"/>
        <dbReference type="EC" id="3.5.5.1"/>
    </reaction>
</comment>
<dbReference type="InterPro" id="IPR003010">
    <property type="entry name" value="C-N_Hydrolase"/>
</dbReference>
<dbReference type="PANTHER" id="PTHR46044">
    <property type="entry name" value="NITRILASE"/>
    <property type="match status" value="1"/>
</dbReference>
<name>A0A166P506_9PEZI</name>
<dbReference type="EMBL" id="LFIV01000179">
    <property type="protein sequence ID" value="KZL66397.1"/>
    <property type="molecule type" value="Genomic_DNA"/>
</dbReference>
<gene>
    <name evidence="7" type="ORF">CT0861_08802</name>
</gene>
<keyword evidence="8" id="KW-1185">Reference proteome</keyword>
<dbReference type="PROSITE" id="PS50263">
    <property type="entry name" value="CN_HYDROLASE"/>
    <property type="match status" value="1"/>
</dbReference>
<comment type="similarity">
    <text evidence="1">Belongs to the carbon-nitrogen hydrolase superfamily. Nitrilase family.</text>
</comment>
<dbReference type="Gene3D" id="3.60.110.10">
    <property type="entry name" value="Carbon-nitrogen hydrolase"/>
    <property type="match status" value="1"/>
</dbReference>
<keyword evidence="5" id="KW-0732">Signal</keyword>
<evidence type="ECO:0000313" key="8">
    <source>
        <dbReference type="Proteomes" id="UP000076552"/>
    </source>
</evidence>
<organism evidence="7 8">
    <name type="scientific">Colletotrichum tofieldiae</name>
    <dbReference type="NCBI Taxonomy" id="708197"/>
    <lineage>
        <taxon>Eukaryota</taxon>
        <taxon>Fungi</taxon>
        <taxon>Dikarya</taxon>
        <taxon>Ascomycota</taxon>
        <taxon>Pezizomycotina</taxon>
        <taxon>Sordariomycetes</taxon>
        <taxon>Hypocreomycetidae</taxon>
        <taxon>Glomerellales</taxon>
        <taxon>Glomerellaceae</taxon>
        <taxon>Colletotrichum</taxon>
        <taxon>Colletotrichum spaethianum species complex</taxon>
    </lineage>
</organism>
<dbReference type="EC" id="3.5.5.1" evidence="4"/>
<dbReference type="PANTHER" id="PTHR46044:SF14">
    <property type="entry name" value="ARYLACETONITRILASE"/>
    <property type="match status" value="1"/>
</dbReference>
<keyword evidence="2" id="KW-0378">Hydrolase</keyword>
<protein>
    <recommendedName>
        <fullName evidence="4">nitrilase</fullName>
        <ecNumber evidence="4">3.5.5.1</ecNumber>
    </recommendedName>
</protein>
<evidence type="ECO:0000256" key="4">
    <source>
        <dbReference type="ARBA" id="ARBA00039045"/>
    </source>
</evidence>
<evidence type="ECO:0000256" key="5">
    <source>
        <dbReference type="SAM" id="SignalP"/>
    </source>
</evidence>
<dbReference type="InterPro" id="IPR044149">
    <property type="entry name" value="Nitrilases_CHs"/>
</dbReference>
<evidence type="ECO:0000313" key="7">
    <source>
        <dbReference type="EMBL" id="KZL66397.1"/>
    </source>
</evidence>
<evidence type="ECO:0000259" key="6">
    <source>
        <dbReference type="PROSITE" id="PS50263"/>
    </source>
</evidence>
<feature type="signal peptide" evidence="5">
    <location>
        <begin position="1"/>
        <end position="16"/>
    </location>
</feature>
<accession>A0A166P506</accession>
<feature type="chain" id="PRO_5007878111" description="nitrilase" evidence="5">
    <location>
        <begin position="17"/>
        <end position="356"/>
    </location>
</feature>
<dbReference type="Proteomes" id="UP000076552">
    <property type="component" value="Unassembled WGS sequence"/>
</dbReference>
<comment type="caution">
    <text evidence="7">The sequence shown here is derived from an EMBL/GenBank/DDBJ whole genome shotgun (WGS) entry which is preliminary data.</text>
</comment>
<feature type="domain" description="CN hydrolase" evidence="6">
    <location>
        <begin position="28"/>
        <end position="297"/>
    </location>
</feature>
<dbReference type="Pfam" id="PF00795">
    <property type="entry name" value="CN_hydrolase"/>
    <property type="match status" value="1"/>
</dbReference>
<dbReference type="STRING" id="708197.A0A166P506"/>
<reference evidence="7 8" key="1">
    <citation type="submission" date="2015-06" db="EMBL/GenBank/DDBJ databases">
        <title>Survival trade-offs in plant roots during colonization by closely related pathogenic and mutualistic fungi.</title>
        <authorList>
            <person name="Hacquard S."/>
            <person name="Kracher B."/>
            <person name="Hiruma K."/>
            <person name="Weinman A."/>
            <person name="Muench P."/>
            <person name="Garrido Oter R."/>
            <person name="Ver Loren van Themaat E."/>
            <person name="Dallerey J.-F."/>
            <person name="Damm U."/>
            <person name="Henrissat B."/>
            <person name="Lespinet O."/>
            <person name="Thon M."/>
            <person name="Kemen E."/>
            <person name="McHardy A.C."/>
            <person name="Schulze-Lefert P."/>
            <person name="O'Connell R.J."/>
        </authorList>
    </citation>
    <scope>NUCLEOTIDE SEQUENCE [LARGE SCALE GENOMIC DNA]</scope>
    <source>
        <strain evidence="7 8">0861</strain>
    </source>
</reference>
<dbReference type="InterPro" id="IPR036526">
    <property type="entry name" value="C-N_Hydrolase_sf"/>
</dbReference>
<dbReference type="SUPFAM" id="SSF56317">
    <property type="entry name" value="Carbon-nitrogen hydrolase"/>
    <property type="match status" value="1"/>
</dbReference>
<dbReference type="GO" id="GO:0000257">
    <property type="term" value="F:nitrilase activity"/>
    <property type="evidence" value="ECO:0007669"/>
    <property type="project" value="UniProtKB-EC"/>
</dbReference>
<dbReference type="AlphaFoldDB" id="A0A166P506"/>
<proteinExistence type="inferred from homology"/>
<evidence type="ECO:0000256" key="2">
    <source>
        <dbReference type="ARBA" id="ARBA00022801"/>
    </source>
</evidence>
<sequence>MKLLVVVCSLLSLTAARVISRTVDYSNFTVALVRAPPANYPYPPPSESWQGQTYDLNATVDLGIRYIKQAALNGANLVAFPELWFPGYLFDGPAGPNEQLTYYLEQALVVGSAQWDRLVAAAREYHVWLEFGFSQRDGDHVFMAQALFDDSGEVIQLRQKLRPSGGERTVFSDGTIDELKVFQTPFGRLGMLECWDTDDRCRRHMHPTMTIPVQAQNENLHIAAFPWAPDLGAMTGLTSTEVSLAGARYYAVTGQTYVLMPAVGTAVVIHPNGTIVAQLNASDCPLAQPLLYYSLNTTGFAGTLDNNINGEFSWAALQQINDAYPSYIPHEQGTFIPRRLISVEEMKKSGPIPVNY</sequence>